<sequence>MNVQAAEKLKAFFSQHRYLQYNKGELLLRAEDDPSGVYYLHEGVVDQYVISEKGDEFIVAFYEPVAVFPLAWAINGSPNIFFYEALTASGLFRAPKAEFLKFIENEPQVILALLRMEISHTDELLSRTVYLTEGSVHSKLITVLLTGVKRFGKKTGANSATLEFKITETKLASTIGTTPETISRELKLLKESGLIQFNKNILTINDIAKLEKERS</sequence>
<keyword evidence="3" id="KW-0804">Transcription</keyword>
<dbReference type="SMART" id="SM00419">
    <property type="entry name" value="HTH_CRP"/>
    <property type="match status" value="1"/>
</dbReference>
<dbReference type="PROSITE" id="PS51063">
    <property type="entry name" value="HTH_CRP_2"/>
    <property type="match status" value="1"/>
</dbReference>
<proteinExistence type="predicted"/>
<keyword evidence="2" id="KW-0238">DNA-binding</keyword>
<evidence type="ECO:0000313" key="7">
    <source>
        <dbReference type="Proteomes" id="UP000053947"/>
    </source>
</evidence>
<feature type="domain" description="Cyclic nucleotide-binding" evidence="4">
    <location>
        <begin position="21"/>
        <end position="103"/>
    </location>
</feature>
<dbReference type="InterPro" id="IPR000595">
    <property type="entry name" value="cNMP-bd_dom"/>
</dbReference>
<evidence type="ECO:0000259" key="5">
    <source>
        <dbReference type="PROSITE" id="PS51063"/>
    </source>
</evidence>
<dbReference type="EMBL" id="LFDV01000001">
    <property type="protein sequence ID" value="KTB49338.1"/>
    <property type="molecule type" value="Genomic_DNA"/>
</dbReference>
<dbReference type="Proteomes" id="UP000053947">
    <property type="component" value="Unassembled WGS sequence"/>
</dbReference>
<evidence type="ECO:0000256" key="3">
    <source>
        <dbReference type="ARBA" id="ARBA00023163"/>
    </source>
</evidence>
<dbReference type="RefSeq" id="WP_058437959.1">
    <property type="nucleotide sequence ID" value="NZ_KQ758903.1"/>
</dbReference>
<dbReference type="SUPFAM" id="SSF51206">
    <property type="entry name" value="cAMP-binding domain-like"/>
    <property type="match status" value="1"/>
</dbReference>
<organism evidence="6 7">
    <name type="scientific">Dehalogenimonas alkenigignens</name>
    <dbReference type="NCBI Taxonomy" id="1217799"/>
    <lineage>
        <taxon>Bacteria</taxon>
        <taxon>Bacillati</taxon>
        <taxon>Chloroflexota</taxon>
        <taxon>Dehalococcoidia</taxon>
        <taxon>Dehalococcoidales</taxon>
        <taxon>Dehalococcoidaceae</taxon>
        <taxon>Dehalogenimonas</taxon>
    </lineage>
</organism>
<name>A0A0W0GL94_9CHLR</name>
<dbReference type="InterPro" id="IPR012318">
    <property type="entry name" value="HTH_CRP"/>
</dbReference>
<dbReference type="OrthoDB" id="663011at2"/>
<dbReference type="InterPro" id="IPR036390">
    <property type="entry name" value="WH_DNA-bd_sf"/>
</dbReference>
<dbReference type="Pfam" id="PF00027">
    <property type="entry name" value="cNMP_binding"/>
    <property type="match status" value="1"/>
</dbReference>
<protein>
    <submittedName>
        <fullName evidence="6">cAMP-binding protein</fullName>
    </submittedName>
</protein>
<dbReference type="Gene3D" id="2.60.120.10">
    <property type="entry name" value="Jelly Rolls"/>
    <property type="match status" value="1"/>
</dbReference>
<dbReference type="GO" id="GO:0005829">
    <property type="term" value="C:cytosol"/>
    <property type="evidence" value="ECO:0007669"/>
    <property type="project" value="TreeGrafter"/>
</dbReference>
<comment type="caution">
    <text evidence="6">The sequence shown here is derived from an EMBL/GenBank/DDBJ whole genome shotgun (WGS) entry which is preliminary data.</text>
</comment>
<dbReference type="InterPro" id="IPR018490">
    <property type="entry name" value="cNMP-bd_dom_sf"/>
</dbReference>
<accession>A0A0W0GL94</accession>
<dbReference type="Pfam" id="PF13545">
    <property type="entry name" value="HTH_Crp_2"/>
    <property type="match status" value="1"/>
</dbReference>
<evidence type="ECO:0000256" key="2">
    <source>
        <dbReference type="ARBA" id="ARBA00023125"/>
    </source>
</evidence>
<dbReference type="PANTHER" id="PTHR24567">
    <property type="entry name" value="CRP FAMILY TRANSCRIPTIONAL REGULATORY PROTEIN"/>
    <property type="match status" value="1"/>
</dbReference>
<gene>
    <name evidence="6" type="ORF">DEALK_02510</name>
</gene>
<dbReference type="AlphaFoldDB" id="A0A0W0GL94"/>
<dbReference type="CDD" id="cd00038">
    <property type="entry name" value="CAP_ED"/>
    <property type="match status" value="1"/>
</dbReference>
<dbReference type="GO" id="GO:0003677">
    <property type="term" value="F:DNA binding"/>
    <property type="evidence" value="ECO:0007669"/>
    <property type="project" value="UniProtKB-KW"/>
</dbReference>
<dbReference type="SUPFAM" id="SSF46785">
    <property type="entry name" value="Winged helix' DNA-binding domain"/>
    <property type="match status" value="1"/>
</dbReference>
<evidence type="ECO:0000259" key="4">
    <source>
        <dbReference type="PROSITE" id="PS50042"/>
    </source>
</evidence>
<dbReference type="GO" id="GO:0003700">
    <property type="term" value="F:DNA-binding transcription factor activity"/>
    <property type="evidence" value="ECO:0007669"/>
    <property type="project" value="TreeGrafter"/>
</dbReference>
<dbReference type="STRING" id="1217799.DEALK_02510"/>
<dbReference type="PATRIC" id="fig|1217799.6.peg.262"/>
<feature type="domain" description="HTH crp-type" evidence="5">
    <location>
        <begin position="134"/>
        <end position="208"/>
    </location>
</feature>
<evidence type="ECO:0000256" key="1">
    <source>
        <dbReference type="ARBA" id="ARBA00023015"/>
    </source>
</evidence>
<dbReference type="InterPro" id="IPR014710">
    <property type="entry name" value="RmlC-like_jellyroll"/>
</dbReference>
<dbReference type="SMART" id="SM00100">
    <property type="entry name" value="cNMP"/>
    <property type="match status" value="1"/>
</dbReference>
<keyword evidence="7" id="KW-1185">Reference proteome</keyword>
<dbReference type="PANTHER" id="PTHR24567:SF26">
    <property type="entry name" value="REGULATORY PROTEIN YEIL"/>
    <property type="match status" value="1"/>
</dbReference>
<dbReference type="InterPro" id="IPR050397">
    <property type="entry name" value="Env_Response_Regulators"/>
</dbReference>
<dbReference type="PROSITE" id="PS50042">
    <property type="entry name" value="CNMP_BINDING_3"/>
    <property type="match status" value="1"/>
</dbReference>
<keyword evidence="1" id="KW-0805">Transcription regulation</keyword>
<reference evidence="6 7" key="1">
    <citation type="submission" date="2015-06" db="EMBL/GenBank/DDBJ databases">
        <title>Genome sequence of the organohalide-respiring Dehalogenimonas alkenigignens type strain (IP3-3T).</title>
        <authorList>
            <person name="Key T.A."/>
            <person name="Richmond D.P."/>
            <person name="Bowman K.S."/>
            <person name="Cho Y.-J."/>
            <person name="Chun J."/>
            <person name="da Costa M.S."/>
            <person name="Rainey F.A."/>
            <person name="Moe W.M."/>
        </authorList>
    </citation>
    <scope>NUCLEOTIDE SEQUENCE [LARGE SCALE GENOMIC DNA]</scope>
    <source>
        <strain evidence="6 7">IP3-3</strain>
    </source>
</reference>
<evidence type="ECO:0000313" key="6">
    <source>
        <dbReference type="EMBL" id="KTB49338.1"/>
    </source>
</evidence>
<dbReference type="PRINTS" id="PR00034">
    <property type="entry name" value="HTHCRP"/>
</dbReference>